<keyword evidence="3" id="KW-0862">Zinc</keyword>
<dbReference type="PROSITE" id="PS00518">
    <property type="entry name" value="ZF_RING_1"/>
    <property type="match status" value="1"/>
</dbReference>
<organism evidence="7 8">
    <name type="scientific">Halteria grandinella</name>
    <dbReference type="NCBI Taxonomy" id="5974"/>
    <lineage>
        <taxon>Eukaryota</taxon>
        <taxon>Sar</taxon>
        <taxon>Alveolata</taxon>
        <taxon>Ciliophora</taxon>
        <taxon>Intramacronucleata</taxon>
        <taxon>Spirotrichea</taxon>
        <taxon>Stichotrichia</taxon>
        <taxon>Sporadotrichida</taxon>
        <taxon>Halteriidae</taxon>
        <taxon>Halteria</taxon>
    </lineage>
</organism>
<gene>
    <name evidence="7" type="ORF">FGO68_gene311</name>
</gene>
<reference evidence="7" key="1">
    <citation type="submission" date="2019-06" db="EMBL/GenBank/DDBJ databases">
        <authorList>
            <person name="Zheng W."/>
        </authorList>
    </citation>
    <scope>NUCLEOTIDE SEQUENCE</scope>
    <source>
        <strain evidence="7">QDHG01</strain>
    </source>
</reference>
<keyword evidence="1" id="KW-0479">Metal-binding</keyword>
<evidence type="ECO:0000313" key="8">
    <source>
        <dbReference type="Proteomes" id="UP000785679"/>
    </source>
</evidence>
<accession>A0A8J8P0X5</accession>
<evidence type="ECO:0000256" key="3">
    <source>
        <dbReference type="ARBA" id="ARBA00022833"/>
    </source>
</evidence>
<protein>
    <recommendedName>
        <fullName evidence="6">RING-type domain-containing protein</fullName>
    </recommendedName>
</protein>
<dbReference type="InterPro" id="IPR017907">
    <property type="entry name" value="Znf_RING_CS"/>
</dbReference>
<evidence type="ECO:0000256" key="2">
    <source>
        <dbReference type="ARBA" id="ARBA00022771"/>
    </source>
</evidence>
<feature type="coiled-coil region" evidence="5">
    <location>
        <begin position="150"/>
        <end position="188"/>
    </location>
</feature>
<keyword evidence="2 4" id="KW-0863">Zinc-finger</keyword>
<dbReference type="Proteomes" id="UP000785679">
    <property type="component" value="Unassembled WGS sequence"/>
</dbReference>
<dbReference type="AlphaFoldDB" id="A0A8J8P0X5"/>
<dbReference type="SUPFAM" id="SSF57850">
    <property type="entry name" value="RING/U-box"/>
    <property type="match status" value="1"/>
</dbReference>
<proteinExistence type="predicted"/>
<dbReference type="OrthoDB" id="5876225at2759"/>
<keyword evidence="8" id="KW-1185">Reference proteome</keyword>
<dbReference type="InterPro" id="IPR027370">
    <property type="entry name" value="Znf-RING_euk"/>
</dbReference>
<evidence type="ECO:0000256" key="1">
    <source>
        <dbReference type="ARBA" id="ARBA00022723"/>
    </source>
</evidence>
<evidence type="ECO:0000256" key="5">
    <source>
        <dbReference type="SAM" id="Coils"/>
    </source>
</evidence>
<dbReference type="GO" id="GO:0008270">
    <property type="term" value="F:zinc ion binding"/>
    <property type="evidence" value="ECO:0007669"/>
    <property type="project" value="UniProtKB-KW"/>
</dbReference>
<dbReference type="PROSITE" id="PS50089">
    <property type="entry name" value="ZF_RING_2"/>
    <property type="match status" value="1"/>
</dbReference>
<dbReference type="EMBL" id="RRYP01001999">
    <property type="protein sequence ID" value="TNV85238.1"/>
    <property type="molecule type" value="Genomic_DNA"/>
</dbReference>
<dbReference type="CDD" id="cd16449">
    <property type="entry name" value="RING-HC"/>
    <property type="match status" value="1"/>
</dbReference>
<name>A0A8J8P0X5_HALGN</name>
<dbReference type="Gene3D" id="3.30.40.10">
    <property type="entry name" value="Zinc/RING finger domain, C3HC4 (zinc finger)"/>
    <property type="match status" value="1"/>
</dbReference>
<evidence type="ECO:0000313" key="7">
    <source>
        <dbReference type="EMBL" id="TNV85238.1"/>
    </source>
</evidence>
<evidence type="ECO:0000256" key="4">
    <source>
        <dbReference type="PROSITE-ProRule" id="PRU00175"/>
    </source>
</evidence>
<dbReference type="InterPro" id="IPR001841">
    <property type="entry name" value="Znf_RING"/>
</dbReference>
<sequence length="218" mass="26002">MILTECGHTFCQACISEFTQENTIVCPIDEVFSYKSIIDNQVISQIEIPKQEFIPTCEQHQGKQIIFYNPQLQTFSCQQCFNEESNAIPEMNGLHFISYDKLKPKILERLTQRIEAKRKRDHQQLRKDICIYIIQQLKKCYVLITNMHMNEQIRLLKEQTKKQLEKVNEILEKEAEKEAIKMLAEQNQKIIETSKDQMNECQKFMDKFRVYLEKDQKQ</sequence>
<evidence type="ECO:0000259" key="6">
    <source>
        <dbReference type="PROSITE" id="PS50089"/>
    </source>
</evidence>
<dbReference type="InterPro" id="IPR013083">
    <property type="entry name" value="Znf_RING/FYVE/PHD"/>
</dbReference>
<keyword evidence="5" id="KW-0175">Coiled coil</keyword>
<dbReference type="Pfam" id="PF13445">
    <property type="entry name" value="zf-RING_UBOX"/>
    <property type="match status" value="1"/>
</dbReference>
<feature type="domain" description="RING-type" evidence="6">
    <location>
        <begin position="1"/>
        <end position="30"/>
    </location>
</feature>
<comment type="caution">
    <text evidence="7">The sequence shown here is derived from an EMBL/GenBank/DDBJ whole genome shotgun (WGS) entry which is preliminary data.</text>
</comment>